<dbReference type="Pfam" id="PF00024">
    <property type="entry name" value="PAN_1"/>
    <property type="match status" value="3"/>
</dbReference>
<reference evidence="3 4" key="1">
    <citation type="submission" date="2023-08" db="EMBL/GenBank/DDBJ databases">
        <title>A Necator americanus chromosomal reference genome.</title>
        <authorList>
            <person name="Ilik V."/>
            <person name="Petrzelkova K.J."/>
            <person name="Pardy F."/>
            <person name="Fuh T."/>
            <person name="Niatou-Singa F.S."/>
            <person name="Gouil Q."/>
            <person name="Baker L."/>
            <person name="Ritchie M.E."/>
            <person name="Jex A.R."/>
            <person name="Gazzola D."/>
            <person name="Li H."/>
            <person name="Toshio Fujiwara R."/>
            <person name="Zhan B."/>
            <person name="Aroian R.V."/>
            <person name="Pafco B."/>
            <person name="Schwarz E.M."/>
        </authorList>
    </citation>
    <scope>NUCLEOTIDE SEQUENCE [LARGE SCALE GENOMIC DNA]</scope>
    <source>
        <strain evidence="3 4">Aroian</strain>
        <tissue evidence="3">Whole animal</tissue>
    </source>
</reference>
<evidence type="ECO:0000256" key="1">
    <source>
        <dbReference type="SAM" id="MobiDB-lite"/>
    </source>
</evidence>
<feature type="region of interest" description="Disordered" evidence="1">
    <location>
        <begin position="111"/>
        <end position="137"/>
    </location>
</feature>
<gene>
    <name evidence="3" type="primary">Necator_chrI.g4158</name>
    <name evidence="3" type="ORF">RB195_008029</name>
</gene>
<sequence length="619" mass="69500">MAPLRAQQLMRFVSCRLTPLCHVHGVLKKSVDLSSSIFDDDSGYVVSGTRYYVDNRVNGDVRGKPDVMRDEYRLRSASKEYSEMIKDPRFAVEVELSKMMKRRSRRRFLQKGTKTQRFEESGKKTQKQRNFFDPEPPSVAWMMQKGGRLFEKRSTNIGGKLVTVEIGNKNLHGVDLIVRPGSIVHEAMPVKQDMNAIQKRMISNKNGISNMDGEALSSSNDYIKDTNLLETRTVPKETILEGDTQSVNACFQRQPDAHLSGFPAFKTAVGFTEIECLALCARVECRALNYASSISTCEIFDTIKATSAHVKQRLGYTYYKPNQKELKSCLSDILSVPKEGWLPEMDPDLRCTSIGICSTPTELRMVESRVNPTFHRLLSSRAVCSSDSAVLFIRSVGAHNNNELGSKLDTMHTSEDDCLFSCLRNKGIDMRPTLCASIEYDNELGRCTLAAEPRKNGLSSNPHTIFYEKICVSTAVANQCSGAAIERKADVTILGFLKDASTTASPEECIEKCVMAERDMGFQCLSIMYYYDETLLNCILNDGSAKTNPESIAKEDKSIVDYFGVDDCYGMPEVEDTRPRFLRNMPLTIEDDIVQRELTPGSLLEVLRRERSSPNSSLR</sequence>
<dbReference type="InterPro" id="IPR052774">
    <property type="entry name" value="Celegans_DevNeuronal_Protein"/>
</dbReference>
<evidence type="ECO:0000313" key="4">
    <source>
        <dbReference type="Proteomes" id="UP001303046"/>
    </source>
</evidence>
<feature type="domain" description="Apple" evidence="2">
    <location>
        <begin position="480"/>
        <end position="568"/>
    </location>
</feature>
<name>A0ABR1C3E9_NECAM</name>
<dbReference type="SMART" id="SM00473">
    <property type="entry name" value="PAN_AP"/>
    <property type="match status" value="3"/>
</dbReference>
<dbReference type="Proteomes" id="UP001303046">
    <property type="component" value="Unassembled WGS sequence"/>
</dbReference>
<dbReference type="Gene3D" id="3.50.4.10">
    <property type="entry name" value="Hepatocyte Growth Factor"/>
    <property type="match status" value="2"/>
</dbReference>
<proteinExistence type="predicted"/>
<dbReference type="PANTHER" id="PTHR47327:SF1">
    <property type="entry name" value="RE15579P"/>
    <property type="match status" value="1"/>
</dbReference>
<feature type="domain" description="Apple" evidence="2">
    <location>
        <begin position="384"/>
        <end position="471"/>
    </location>
</feature>
<dbReference type="InterPro" id="IPR003609">
    <property type="entry name" value="Pan_app"/>
</dbReference>
<protein>
    <recommendedName>
        <fullName evidence="2">Apple domain-containing protein</fullName>
    </recommendedName>
</protein>
<dbReference type="PANTHER" id="PTHR47327">
    <property type="entry name" value="FI18240P1-RELATED"/>
    <property type="match status" value="1"/>
</dbReference>
<dbReference type="SUPFAM" id="SSF57414">
    <property type="entry name" value="Hairpin loop containing domain-like"/>
    <property type="match status" value="3"/>
</dbReference>
<dbReference type="EMBL" id="JAVFWL010000001">
    <property type="protein sequence ID" value="KAK6731928.1"/>
    <property type="molecule type" value="Genomic_DNA"/>
</dbReference>
<dbReference type="PROSITE" id="PS50948">
    <property type="entry name" value="PAN"/>
    <property type="match status" value="3"/>
</dbReference>
<dbReference type="CDD" id="cd01099">
    <property type="entry name" value="PAN_AP_HGF"/>
    <property type="match status" value="1"/>
</dbReference>
<keyword evidence="4" id="KW-1185">Reference proteome</keyword>
<comment type="caution">
    <text evidence="3">The sequence shown here is derived from an EMBL/GenBank/DDBJ whole genome shotgun (WGS) entry which is preliminary data.</text>
</comment>
<organism evidence="3 4">
    <name type="scientific">Necator americanus</name>
    <name type="common">Human hookworm</name>
    <dbReference type="NCBI Taxonomy" id="51031"/>
    <lineage>
        <taxon>Eukaryota</taxon>
        <taxon>Metazoa</taxon>
        <taxon>Ecdysozoa</taxon>
        <taxon>Nematoda</taxon>
        <taxon>Chromadorea</taxon>
        <taxon>Rhabditida</taxon>
        <taxon>Rhabditina</taxon>
        <taxon>Rhabditomorpha</taxon>
        <taxon>Strongyloidea</taxon>
        <taxon>Ancylostomatidae</taxon>
        <taxon>Bunostominae</taxon>
        <taxon>Necator</taxon>
    </lineage>
</organism>
<accession>A0ABR1C3E9</accession>
<evidence type="ECO:0000313" key="3">
    <source>
        <dbReference type="EMBL" id="KAK6731928.1"/>
    </source>
</evidence>
<evidence type="ECO:0000259" key="2">
    <source>
        <dbReference type="PROSITE" id="PS50948"/>
    </source>
</evidence>
<feature type="domain" description="Apple" evidence="2">
    <location>
        <begin position="250"/>
        <end position="323"/>
    </location>
</feature>